<feature type="coiled-coil region" evidence="1">
    <location>
        <begin position="115"/>
        <end position="217"/>
    </location>
</feature>
<sequence>MAESKAEERISSERSMGTRAEDNTPEGESDKLKMTDGIILDLAANQELQRFQEEGDLDEILTRMERESGISSTNTNSLENTRPNTPEGRSEKVILEEFNFQKENMTKSKLENTSSRALELDLAHTKDRLAAKEKEVEGLYKQILNQDKAFAEAYREQEASFREREEKLIVKLFDEVKNQTDQRIEQQRKIGEQEERIRNLERQLELYRRNEQSHYENDMISN</sequence>
<feature type="region of interest" description="Disordered" evidence="2">
    <location>
        <begin position="64"/>
        <end position="88"/>
    </location>
</feature>
<dbReference type="EMBL" id="OU015566">
    <property type="protein sequence ID" value="CAG5102539.1"/>
    <property type="molecule type" value="Genomic_DNA"/>
</dbReference>
<feature type="compositionally biased region" description="Polar residues" evidence="2">
    <location>
        <begin position="69"/>
        <end position="84"/>
    </location>
</feature>
<organism evidence="3 4">
    <name type="scientific">Oikopleura dioica</name>
    <name type="common">Tunicate</name>
    <dbReference type="NCBI Taxonomy" id="34765"/>
    <lineage>
        <taxon>Eukaryota</taxon>
        <taxon>Metazoa</taxon>
        <taxon>Chordata</taxon>
        <taxon>Tunicata</taxon>
        <taxon>Appendicularia</taxon>
        <taxon>Copelata</taxon>
        <taxon>Oikopleuridae</taxon>
        <taxon>Oikopleura</taxon>
    </lineage>
</organism>
<evidence type="ECO:0000313" key="4">
    <source>
        <dbReference type="Proteomes" id="UP001158576"/>
    </source>
</evidence>
<reference evidence="3 4" key="1">
    <citation type="submission" date="2021-04" db="EMBL/GenBank/DDBJ databases">
        <authorList>
            <person name="Bliznina A."/>
        </authorList>
    </citation>
    <scope>NUCLEOTIDE SEQUENCE [LARGE SCALE GENOMIC DNA]</scope>
</reference>
<feature type="region of interest" description="Disordered" evidence="2">
    <location>
        <begin position="1"/>
        <end position="34"/>
    </location>
</feature>
<evidence type="ECO:0000256" key="2">
    <source>
        <dbReference type="SAM" id="MobiDB-lite"/>
    </source>
</evidence>
<accession>A0ABN7SPS3</accession>
<evidence type="ECO:0000313" key="3">
    <source>
        <dbReference type="EMBL" id="CAG5102539.1"/>
    </source>
</evidence>
<name>A0ABN7SPS3_OIKDI</name>
<protein>
    <submittedName>
        <fullName evidence="3">Oidioi.mRNA.OKI2018_I69.chr1.g348.t1.cds</fullName>
    </submittedName>
</protein>
<evidence type="ECO:0000256" key="1">
    <source>
        <dbReference type="SAM" id="Coils"/>
    </source>
</evidence>
<proteinExistence type="predicted"/>
<dbReference type="Proteomes" id="UP001158576">
    <property type="component" value="Chromosome 1"/>
</dbReference>
<keyword evidence="4" id="KW-1185">Reference proteome</keyword>
<gene>
    <name evidence="3" type="ORF">OKIOD_LOCUS9113</name>
</gene>
<keyword evidence="1" id="KW-0175">Coiled coil</keyword>
<feature type="compositionally biased region" description="Basic and acidic residues" evidence="2">
    <location>
        <begin position="1"/>
        <end position="12"/>
    </location>
</feature>